<organism evidence="2 3">
    <name type="scientific">Rugosimonospora acidiphila</name>
    <dbReference type="NCBI Taxonomy" id="556531"/>
    <lineage>
        <taxon>Bacteria</taxon>
        <taxon>Bacillati</taxon>
        <taxon>Actinomycetota</taxon>
        <taxon>Actinomycetes</taxon>
        <taxon>Micromonosporales</taxon>
        <taxon>Micromonosporaceae</taxon>
        <taxon>Rugosimonospora</taxon>
    </lineage>
</organism>
<dbReference type="EMBL" id="BAABJQ010000031">
    <property type="protein sequence ID" value="GAA5197982.1"/>
    <property type="molecule type" value="Genomic_DNA"/>
</dbReference>
<protein>
    <submittedName>
        <fullName evidence="2">Uncharacterized protein</fullName>
    </submittedName>
</protein>
<keyword evidence="1" id="KW-1133">Transmembrane helix</keyword>
<evidence type="ECO:0000256" key="1">
    <source>
        <dbReference type="SAM" id="Phobius"/>
    </source>
</evidence>
<evidence type="ECO:0000313" key="3">
    <source>
        <dbReference type="Proteomes" id="UP001501570"/>
    </source>
</evidence>
<keyword evidence="1" id="KW-0812">Transmembrane</keyword>
<accession>A0ABP9SNT7</accession>
<gene>
    <name evidence="2" type="ORF">GCM10023322_70400</name>
</gene>
<feature type="transmembrane region" description="Helical" evidence="1">
    <location>
        <begin position="37"/>
        <end position="56"/>
    </location>
</feature>
<evidence type="ECO:0000313" key="2">
    <source>
        <dbReference type="EMBL" id="GAA5197982.1"/>
    </source>
</evidence>
<name>A0ABP9SNT7_9ACTN</name>
<sequence>MRTWEAIVSDEPTIIDLSERGPGGRLDARPSTRRQRYLWVAGITGLAIFAGAWIPLHGHGSRGFAPPAPTIEVIPLRGSGAAQITADSFIHQASYRYALVNAGVDAIEIDRLYVLVPGMVLLRVDPERAAISAGRTQIVTLTFQVWDCPDVLSQGDMRTLRAIVRTAGGPVEWQVELASRFPGRQWQADVAVAACQR</sequence>
<proteinExistence type="predicted"/>
<keyword evidence="1" id="KW-0472">Membrane</keyword>
<keyword evidence="3" id="KW-1185">Reference proteome</keyword>
<reference evidence="3" key="1">
    <citation type="journal article" date="2019" name="Int. J. Syst. Evol. Microbiol.">
        <title>The Global Catalogue of Microorganisms (GCM) 10K type strain sequencing project: providing services to taxonomists for standard genome sequencing and annotation.</title>
        <authorList>
            <consortium name="The Broad Institute Genomics Platform"/>
            <consortium name="The Broad Institute Genome Sequencing Center for Infectious Disease"/>
            <person name="Wu L."/>
            <person name="Ma J."/>
        </authorList>
    </citation>
    <scope>NUCLEOTIDE SEQUENCE [LARGE SCALE GENOMIC DNA]</scope>
    <source>
        <strain evidence="3">JCM 18304</strain>
    </source>
</reference>
<comment type="caution">
    <text evidence="2">The sequence shown here is derived from an EMBL/GenBank/DDBJ whole genome shotgun (WGS) entry which is preliminary data.</text>
</comment>
<dbReference type="Proteomes" id="UP001501570">
    <property type="component" value="Unassembled WGS sequence"/>
</dbReference>